<evidence type="ECO:0000256" key="4">
    <source>
        <dbReference type="ARBA" id="ARBA00023163"/>
    </source>
</evidence>
<dbReference type="InterPro" id="IPR036390">
    <property type="entry name" value="WH_DNA-bd_sf"/>
</dbReference>
<keyword evidence="7" id="KW-1185">Reference proteome</keyword>
<evidence type="ECO:0000256" key="3">
    <source>
        <dbReference type="ARBA" id="ARBA00023125"/>
    </source>
</evidence>
<dbReference type="Gene3D" id="1.10.10.10">
    <property type="entry name" value="Winged helix-like DNA-binding domain superfamily/Winged helix DNA-binding domain"/>
    <property type="match status" value="1"/>
</dbReference>
<comment type="caution">
    <text evidence="6">The sequence shown here is derived from an EMBL/GenBank/DDBJ whole genome shotgun (WGS) entry which is preliminary data.</text>
</comment>
<comment type="similarity">
    <text evidence="1">Belongs to the LysR transcriptional regulatory family.</text>
</comment>
<feature type="domain" description="HTH lysR-type" evidence="5">
    <location>
        <begin position="1"/>
        <end position="58"/>
    </location>
</feature>
<dbReference type="InterPro" id="IPR000847">
    <property type="entry name" value="LysR_HTH_N"/>
</dbReference>
<keyword evidence="4" id="KW-0804">Transcription</keyword>
<dbReference type="SUPFAM" id="SSF46785">
    <property type="entry name" value="Winged helix' DNA-binding domain"/>
    <property type="match status" value="1"/>
</dbReference>
<dbReference type="PANTHER" id="PTHR30346">
    <property type="entry name" value="TRANSCRIPTIONAL DUAL REGULATOR HCAR-RELATED"/>
    <property type="match status" value="1"/>
</dbReference>
<evidence type="ECO:0000256" key="1">
    <source>
        <dbReference type="ARBA" id="ARBA00009437"/>
    </source>
</evidence>
<dbReference type="Gene3D" id="3.40.190.10">
    <property type="entry name" value="Periplasmic binding protein-like II"/>
    <property type="match status" value="2"/>
</dbReference>
<proteinExistence type="inferred from homology"/>
<name>A0ABU6FEH2_9ACTN</name>
<evidence type="ECO:0000313" key="6">
    <source>
        <dbReference type="EMBL" id="MEB8341202.1"/>
    </source>
</evidence>
<dbReference type="Pfam" id="PF03466">
    <property type="entry name" value="LysR_substrate"/>
    <property type="match status" value="1"/>
</dbReference>
<reference evidence="6 7" key="1">
    <citation type="submission" date="2022-10" db="EMBL/GenBank/DDBJ databases">
        <authorList>
            <person name="Xie J."/>
            <person name="Shen N."/>
        </authorList>
    </citation>
    <scope>NUCLEOTIDE SEQUENCE [LARGE SCALE GENOMIC DNA]</scope>
    <source>
        <strain evidence="6 7">YIM65594</strain>
    </source>
</reference>
<dbReference type="InterPro" id="IPR005119">
    <property type="entry name" value="LysR_subst-bd"/>
</dbReference>
<keyword evidence="3" id="KW-0238">DNA-binding</keyword>
<accession>A0ABU6FEH2</accession>
<dbReference type="SUPFAM" id="SSF53850">
    <property type="entry name" value="Periplasmic binding protein-like II"/>
    <property type="match status" value="1"/>
</dbReference>
<dbReference type="EMBL" id="JAOZYC010000143">
    <property type="protein sequence ID" value="MEB8341202.1"/>
    <property type="molecule type" value="Genomic_DNA"/>
</dbReference>
<sequence length="294" mass="32307">MELRDIEIFLTLADELHFGRTAERLHITPSRVSHVIKKQERRLGVRLFERTSRTVRLTPPGSRLRDELLPAHRRILQALDRTAAEGRAEAGELHAGYTTPWCAELLLRAAEELRGRHPGWSVRIHEVQFSDLHGPLHRGELQLQIAELPVLEPGVTAGPVLLRERRALMLPAGHPLAASESVCLEDLAEVPLLRLAGDHPQPLMDFHSPGHTPQGRPIPRGPSYVSWYEIPVLVAAGFGASIVAARAGEYHARPGVAFVPLRDGPTLDYGVLLPAAGPAPLVPAFVDLLRSAAR</sequence>
<dbReference type="InterPro" id="IPR036388">
    <property type="entry name" value="WH-like_DNA-bd_sf"/>
</dbReference>
<protein>
    <submittedName>
        <fullName evidence="6">LysR substrate-binding domain-containing protein</fullName>
    </submittedName>
</protein>
<dbReference type="PROSITE" id="PS50931">
    <property type="entry name" value="HTH_LYSR"/>
    <property type="match status" value="1"/>
</dbReference>
<evidence type="ECO:0000259" key="5">
    <source>
        <dbReference type="PROSITE" id="PS50931"/>
    </source>
</evidence>
<evidence type="ECO:0000313" key="7">
    <source>
        <dbReference type="Proteomes" id="UP001354931"/>
    </source>
</evidence>
<gene>
    <name evidence="6" type="ORF">OKJ99_27235</name>
</gene>
<dbReference type="Proteomes" id="UP001354931">
    <property type="component" value="Unassembled WGS sequence"/>
</dbReference>
<organism evidence="6 7">
    <name type="scientific">Streptomyces endophyticus</name>
    <dbReference type="NCBI Taxonomy" id="714166"/>
    <lineage>
        <taxon>Bacteria</taxon>
        <taxon>Bacillati</taxon>
        <taxon>Actinomycetota</taxon>
        <taxon>Actinomycetes</taxon>
        <taxon>Kitasatosporales</taxon>
        <taxon>Streptomycetaceae</taxon>
        <taxon>Streptomyces</taxon>
    </lineage>
</organism>
<dbReference type="RefSeq" id="WP_326020232.1">
    <property type="nucleotide sequence ID" value="NZ_JAOZYC010000143.1"/>
</dbReference>
<evidence type="ECO:0000256" key="2">
    <source>
        <dbReference type="ARBA" id="ARBA00023015"/>
    </source>
</evidence>
<dbReference type="CDD" id="cd08414">
    <property type="entry name" value="PBP2_LTTR_aromatics_like"/>
    <property type="match status" value="1"/>
</dbReference>
<dbReference type="Pfam" id="PF00126">
    <property type="entry name" value="HTH_1"/>
    <property type="match status" value="1"/>
</dbReference>
<keyword evidence="2" id="KW-0805">Transcription regulation</keyword>
<dbReference type="PANTHER" id="PTHR30346:SF0">
    <property type="entry name" value="HCA OPERON TRANSCRIPTIONAL ACTIVATOR HCAR"/>
    <property type="match status" value="1"/>
</dbReference>